<evidence type="ECO:0000256" key="6">
    <source>
        <dbReference type="ARBA" id="ARBA00022989"/>
    </source>
</evidence>
<evidence type="ECO:0000313" key="17">
    <source>
        <dbReference type="Proteomes" id="UP000588647"/>
    </source>
</evidence>
<comment type="similarity">
    <text evidence="11">Belongs to the PpiD chaperone family.</text>
</comment>
<protein>
    <recommendedName>
        <fullName evidence="2">Parvulin-like PPIase</fullName>
    </recommendedName>
    <alternativeName>
        <fullName evidence="9">Peptidyl-prolyl cis-trans isomerase plp</fullName>
    </alternativeName>
    <alternativeName>
        <fullName evidence="12">Periplasmic chaperone PpiD</fullName>
    </alternativeName>
    <alternativeName>
        <fullName evidence="13">Periplasmic folding chaperone</fullName>
    </alternativeName>
    <alternativeName>
        <fullName evidence="10">Rotamase plp</fullName>
    </alternativeName>
</protein>
<dbReference type="GO" id="GO:0003755">
    <property type="term" value="F:peptidyl-prolyl cis-trans isomerase activity"/>
    <property type="evidence" value="ECO:0007669"/>
    <property type="project" value="InterPro"/>
</dbReference>
<dbReference type="Proteomes" id="UP000588647">
    <property type="component" value="Unassembled WGS sequence"/>
</dbReference>
<evidence type="ECO:0000256" key="8">
    <source>
        <dbReference type="ARBA" id="ARBA00023186"/>
    </source>
</evidence>
<dbReference type="Pfam" id="PF13145">
    <property type="entry name" value="Rotamase_2"/>
    <property type="match status" value="1"/>
</dbReference>
<evidence type="ECO:0000256" key="1">
    <source>
        <dbReference type="ARBA" id="ARBA00004382"/>
    </source>
</evidence>
<dbReference type="SUPFAM" id="SSF109998">
    <property type="entry name" value="Triger factor/SurA peptide-binding domain-like"/>
    <property type="match status" value="1"/>
</dbReference>
<evidence type="ECO:0000256" key="7">
    <source>
        <dbReference type="ARBA" id="ARBA00023136"/>
    </source>
</evidence>
<keyword evidence="3" id="KW-1003">Cell membrane</keyword>
<dbReference type="InterPro" id="IPR000297">
    <property type="entry name" value="PPIase_PpiC"/>
</dbReference>
<reference evidence="16 17" key="1">
    <citation type="submission" date="2020-08" db="EMBL/GenBank/DDBJ databases">
        <title>Genomic Encyclopedia of Type Strains, Phase IV (KMG-IV): sequencing the most valuable type-strain genomes for metagenomic binning, comparative biology and taxonomic classification.</title>
        <authorList>
            <person name="Goeker M."/>
        </authorList>
    </citation>
    <scope>NUCLEOTIDE SEQUENCE [LARGE SCALE GENOMIC DNA]</scope>
    <source>
        <strain evidence="16 17">DSM 103570</strain>
    </source>
</reference>
<feature type="transmembrane region" description="Helical" evidence="14">
    <location>
        <begin position="12"/>
        <end position="31"/>
    </location>
</feature>
<dbReference type="AlphaFoldDB" id="A0A7W6HA97"/>
<dbReference type="InterPro" id="IPR046357">
    <property type="entry name" value="PPIase_dom_sf"/>
</dbReference>
<evidence type="ECO:0000256" key="14">
    <source>
        <dbReference type="SAM" id="Phobius"/>
    </source>
</evidence>
<keyword evidence="16" id="KW-0413">Isomerase</keyword>
<evidence type="ECO:0000256" key="9">
    <source>
        <dbReference type="ARBA" id="ARBA00030642"/>
    </source>
</evidence>
<keyword evidence="6 14" id="KW-1133">Transmembrane helix</keyword>
<dbReference type="RefSeq" id="WP_183206015.1">
    <property type="nucleotide sequence ID" value="NZ_JAAAMM010000001.1"/>
</dbReference>
<dbReference type="Pfam" id="PF13624">
    <property type="entry name" value="SurA_N_3"/>
    <property type="match status" value="1"/>
</dbReference>
<evidence type="ECO:0000256" key="4">
    <source>
        <dbReference type="ARBA" id="ARBA00022519"/>
    </source>
</evidence>
<keyword evidence="4" id="KW-0997">Cell inner membrane</keyword>
<evidence type="ECO:0000256" key="3">
    <source>
        <dbReference type="ARBA" id="ARBA00022475"/>
    </source>
</evidence>
<keyword evidence="8" id="KW-0143">Chaperone</keyword>
<sequence>MLNTLRDSVKGWTAKILLGLLVLSFAVWGIGDAFQTGKATTVASAGDTEVSLQDYALAYSRASQRLAQQLGRQPTAEEAQMFGIDQGVISQLVAGAVLDEQGRNIGLGLSEEQLARLIAEDPSFHDASGNFSRNAFRNILANAGMSEQDYIRTKADEAVRTQIIDAIAEGVETPAAFATALGLYNGERRTVEYVTLSPSIVTPVADPSDEVLATYFEENKANYAAPEYRSFAYALLTPEALSDPSTIADEQVAADYEQHRANYVTPEQRRVQQVVFPDRAAADAAQAQLEAGTAFEVAAVQAGRSIVDLGLVARSAIPDQALADAAFALAEGETSAVVDGRFGPVLLRVSEIQPEGARPMEEVSEEVRNELALVAANDAAAAAYNAFEDARAGGADFEEAARGAGLTVVTVEADRQGNDRDETPIANLPAEQELLAGVFETEPGLDNVPINFGSNSYVFYDLLSITPAGDRSLDEVRDRVVADWKAAETQRLLAERIEGLRAELEAGGSLDAIAAEAGVAKQTAPAISRQSGAGELGQAAVAAAFGGGNGTVATAPGPTPGTQLLLQVTEVAPPADPASNVAANERQQMAAMLQDDLLQSYVTLLQNTYPVSINAAGIENAKAMLR</sequence>
<proteinExistence type="inferred from homology"/>
<keyword evidence="17" id="KW-1185">Reference proteome</keyword>
<evidence type="ECO:0000256" key="2">
    <source>
        <dbReference type="ARBA" id="ARBA00018370"/>
    </source>
</evidence>
<comment type="subcellular location">
    <subcellularLocation>
        <location evidence="1">Cell inner membrane</location>
        <topology evidence="1">Single-pass type II membrane protein</topology>
        <orientation evidence="1">Periplasmic side</orientation>
    </subcellularLocation>
</comment>
<accession>A0A7W6HA97</accession>
<evidence type="ECO:0000256" key="12">
    <source>
        <dbReference type="ARBA" id="ARBA00040743"/>
    </source>
</evidence>
<organism evidence="16 17">
    <name type="scientific">Aurantimonas endophytica</name>
    <dbReference type="NCBI Taxonomy" id="1522175"/>
    <lineage>
        <taxon>Bacteria</taxon>
        <taxon>Pseudomonadati</taxon>
        <taxon>Pseudomonadota</taxon>
        <taxon>Alphaproteobacteria</taxon>
        <taxon>Hyphomicrobiales</taxon>
        <taxon>Aurantimonadaceae</taxon>
        <taxon>Aurantimonas</taxon>
    </lineage>
</organism>
<comment type="caution">
    <text evidence="16">The sequence shown here is derived from an EMBL/GenBank/DDBJ whole genome shotgun (WGS) entry which is preliminary data.</text>
</comment>
<dbReference type="EMBL" id="JACIEM010000001">
    <property type="protein sequence ID" value="MBB4001491.1"/>
    <property type="molecule type" value="Genomic_DNA"/>
</dbReference>
<dbReference type="SUPFAM" id="SSF54534">
    <property type="entry name" value="FKBP-like"/>
    <property type="match status" value="1"/>
</dbReference>
<name>A0A7W6HA97_9HYPH</name>
<dbReference type="InterPro" id="IPR052029">
    <property type="entry name" value="PpiD_chaperone"/>
</dbReference>
<evidence type="ECO:0000256" key="13">
    <source>
        <dbReference type="ARBA" id="ARBA00042775"/>
    </source>
</evidence>
<keyword evidence="7 14" id="KW-0472">Membrane</keyword>
<evidence type="ECO:0000259" key="15">
    <source>
        <dbReference type="Pfam" id="PF13145"/>
    </source>
</evidence>
<evidence type="ECO:0000256" key="10">
    <source>
        <dbReference type="ARBA" id="ARBA00031484"/>
    </source>
</evidence>
<dbReference type="InterPro" id="IPR027304">
    <property type="entry name" value="Trigger_fact/SurA_dom_sf"/>
</dbReference>
<dbReference type="PANTHER" id="PTHR47529:SF1">
    <property type="entry name" value="PERIPLASMIC CHAPERONE PPID"/>
    <property type="match status" value="1"/>
</dbReference>
<gene>
    <name evidence="16" type="ORF">GGR03_000538</name>
</gene>
<dbReference type="PANTHER" id="PTHR47529">
    <property type="entry name" value="PEPTIDYL-PROLYL CIS-TRANS ISOMERASE D"/>
    <property type="match status" value="1"/>
</dbReference>
<evidence type="ECO:0000256" key="11">
    <source>
        <dbReference type="ARBA" id="ARBA00038408"/>
    </source>
</evidence>
<evidence type="ECO:0000256" key="5">
    <source>
        <dbReference type="ARBA" id="ARBA00022692"/>
    </source>
</evidence>
<keyword evidence="5 14" id="KW-0812">Transmembrane</keyword>
<dbReference type="Gene3D" id="3.10.50.40">
    <property type="match status" value="1"/>
</dbReference>
<evidence type="ECO:0000313" key="16">
    <source>
        <dbReference type="EMBL" id="MBB4001491.1"/>
    </source>
</evidence>
<dbReference type="GO" id="GO:0005886">
    <property type="term" value="C:plasma membrane"/>
    <property type="evidence" value="ECO:0007669"/>
    <property type="project" value="UniProtKB-SubCell"/>
</dbReference>
<feature type="domain" description="PpiC" evidence="15">
    <location>
        <begin position="248"/>
        <end position="364"/>
    </location>
</feature>